<organism evidence="3 4">
    <name type="scientific">Lactuca saligna</name>
    <name type="common">Willowleaf lettuce</name>
    <dbReference type="NCBI Taxonomy" id="75948"/>
    <lineage>
        <taxon>Eukaryota</taxon>
        <taxon>Viridiplantae</taxon>
        <taxon>Streptophyta</taxon>
        <taxon>Embryophyta</taxon>
        <taxon>Tracheophyta</taxon>
        <taxon>Spermatophyta</taxon>
        <taxon>Magnoliopsida</taxon>
        <taxon>eudicotyledons</taxon>
        <taxon>Gunneridae</taxon>
        <taxon>Pentapetalae</taxon>
        <taxon>asterids</taxon>
        <taxon>campanulids</taxon>
        <taxon>Asterales</taxon>
        <taxon>Asteraceae</taxon>
        <taxon>Cichorioideae</taxon>
        <taxon>Cichorieae</taxon>
        <taxon>Lactucinae</taxon>
        <taxon>Lactuca</taxon>
    </lineage>
</organism>
<comment type="similarity">
    <text evidence="1">Belongs to the BetVI family.</text>
</comment>
<dbReference type="GO" id="GO:0005634">
    <property type="term" value="C:nucleus"/>
    <property type="evidence" value="ECO:0007669"/>
    <property type="project" value="TreeGrafter"/>
</dbReference>
<dbReference type="PANTHER" id="PTHR31213:SF209">
    <property type="entry name" value="START-LIKE DOMAIN, BET V I TYPE ALLERGEN-RELATED"/>
    <property type="match status" value="1"/>
</dbReference>
<dbReference type="PRINTS" id="PR00634">
    <property type="entry name" value="BETALLERGEN"/>
</dbReference>
<dbReference type="Gene3D" id="3.30.530.20">
    <property type="match status" value="1"/>
</dbReference>
<reference evidence="3" key="1">
    <citation type="submission" date="2023-04" db="EMBL/GenBank/DDBJ databases">
        <authorList>
            <person name="Vijverberg K."/>
            <person name="Xiong W."/>
            <person name="Schranz E."/>
        </authorList>
    </citation>
    <scope>NUCLEOTIDE SEQUENCE</scope>
</reference>
<dbReference type="PANTHER" id="PTHR31213">
    <property type="entry name" value="OS08G0374000 PROTEIN-RELATED"/>
    <property type="match status" value="1"/>
</dbReference>
<dbReference type="AlphaFoldDB" id="A0AA35ZGW6"/>
<dbReference type="Pfam" id="PF00407">
    <property type="entry name" value="Bet_v_1"/>
    <property type="match status" value="1"/>
</dbReference>
<dbReference type="FunFam" id="3.30.530.20:FF:000007">
    <property type="entry name" value="Major pollen allergen Bet v 1-A"/>
    <property type="match status" value="1"/>
</dbReference>
<sequence>MAVVTVELEVTSSLPAPKLFKVYNDFDTIAPKVEPETYKSVSTIQGDGGAGTIKSITYGDGIPFTSSKHKVDVVDTNNFSYSYTIFEGDVLMGIVICSSSYKVFTF</sequence>
<dbReference type="SUPFAM" id="SSF55961">
    <property type="entry name" value="Bet v1-like"/>
    <property type="match status" value="1"/>
</dbReference>
<dbReference type="CDD" id="cd07816">
    <property type="entry name" value="Bet_v1-like"/>
    <property type="match status" value="1"/>
</dbReference>
<dbReference type="GO" id="GO:0004864">
    <property type="term" value="F:protein phosphatase inhibitor activity"/>
    <property type="evidence" value="ECO:0007669"/>
    <property type="project" value="InterPro"/>
</dbReference>
<evidence type="ECO:0000256" key="1">
    <source>
        <dbReference type="ARBA" id="ARBA00009744"/>
    </source>
</evidence>
<dbReference type="Proteomes" id="UP001177003">
    <property type="component" value="Chromosome 6"/>
</dbReference>
<evidence type="ECO:0000259" key="2">
    <source>
        <dbReference type="Pfam" id="PF00407"/>
    </source>
</evidence>
<dbReference type="InterPro" id="IPR023393">
    <property type="entry name" value="START-like_dom_sf"/>
</dbReference>
<protein>
    <recommendedName>
        <fullName evidence="2">Bet v I/Major latex protein domain-containing protein</fullName>
    </recommendedName>
</protein>
<accession>A0AA35ZGW6</accession>
<dbReference type="GO" id="GO:0005737">
    <property type="term" value="C:cytoplasm"/>
    <property type="evidence" value="ECO:0007669"/>
    <property type="project" value="TreeGrafter"/>
</dbReference>
<proteinExistence type="inferred from homology"/>
<dbReference type="GO" id="GO:0009738">
    <property type="term" value="P:abscisic acid-activated signaling pathway"/>
    <property type="evidence" value="ECO:0007669"/>
    <property type="project" value="InterPro"/>
</dbReference>
<evidence type="ECO:0000313" key="4">
    <source>
        <dbReference type="Proteomes" id="UP001177003"/>
    </source>
</evidence>
<keyword evidence="4" id="KW-1185">Reference proteome</keyword>
<dbReference type="EMBL" id="OX465082">
    <property type="protein sequence ID" value="CAI9291934.1"/>
    <property type="molecule type" value="Genomic_DNA"/>
</dbReference>
<dbReference type="InterPro" id="IPR024949">
    <property type="entry name" value="Bet_v_I_allergen"/>
</dbReference>
<feature type="domain" description="Bet v I/Major latex protein" evidence="2">
    <location>
        <begin position="1"/>
        <end position="94"/>
    </location>
</feature>
<dbReference type="GO" id="GO:0006952">
    <property type="term" value="P:defense response"/>
    <property type="evidence" value="ECO:0007669"/>
    <property type="project" value="InterPro"/>
</dbReference>
<dbReference type="InterPro" id="IPR000916">
    <property type="entry name" value="Bet_v_I/MLP"/>
</dbReference>
<dbReference type="GO" id="GO:0010427">
    <property type="term" value="F:abscisic acid binding"/>
    <property type="evidence" value="ECO:0007669"/>
    <property type="project" value="InterPro"/>
</dbReference>
<name>A0AA35ZGW6_LACSI</name>
<dbReference type="GO" id="GO:0038023">
    <property type="term" value="F:signaling receptor activity"/>
    <property type="evidence" value="ECO:0007669"/>
    <property type="project" value="InterPro"/>
</dbReference>
<dbReference type="InterPro" id="IPR050279">
    <property type="entry name" value="Plant_def-hormone_signal"/>
</dbReference>
<gene>
    <name evidence="3" type="ORF">LSALG_LOCUS31044</name>
</gene>
<evidence type="ECO:0000313" key="3">
    <source>
        <dbReference type="EMBL" id="CAI9291934.1"/>
    </source>
</evidence>